<reference evidence="6 7" key="1">
    <citation type="submission" date="2020-10" db="EMBL/GenBank/DDBJ databases">
        <title>Sequencing the genomes of 1000 actinobacteria strains.</title>
        <authorList>
            <person name="Klenk H.-P."/>
        </authorList>
    </citation>
    <scope>NUCLEOTIDE SEQUENCE [LARGE SCALE GENOMIC DNA]</scope>
    <source>
        <strain evidence="6 7">DSM 46744</strain>
    </source>
</reference>
<protein>
    <submittedName>
        <fullName evidence="6">DNA-binding transcriptional MerR regulator</fullName>
    </submittedName>
</protein>
<dbReference type="Pfam" id="PF13411">
    <property type="entry name" value="MerR_1"/>
    <property type="match status" value="1"/>
</dbReference>
<dbReference type="PANTHER" id="PTHR30204:SF69">
    <property type="entry name" value="MERR-FAMILY TRANSCRIPTIONAL REGULATOR"/>
    <property type="match status" value="1"/>
</dbReference>
<sequence>MKIGELSRRTGVSVRLLRYYEEQGLLTSRRSPGGHRGYADDAPDTVGRIRSLLAAGLPTRVIRDLMPCWDGAALQSCVTGHLQDHLDDLDTRIAELQRARTSLHGFLTASAGTPAG</sequence>
<keyword evidence="4" id="KW-0804">Transcription</keyword>
<dbReference type="Gene3D" id="1.10.1660.10">
    <property type="match status" value="1"/>
</dbReference>
<proteinExistence type="predicted"/>
<dbReference type="RefSeq" id="WP_192758914.1">
    <property type="nucleotide sequence ID" value="NZ_JADBDZ010000001.1"/>
</dbReference>
<evidence type="ECO:0000256" key="4">
    <source>
        <dbReference type="ARBA" id="ARBA00023163"/>
    </source>
</evidence>
<dbReference type="CDD" id="cd01282">
    <property type="entry name" value="HTH_MerR-like_sg3"/>
    <property type="match status" value="1"/>
</dbReference>
<evidence type="ECO:0000256" key="1">
    <source>
        <dbReference type="ARBA" id="ARBA00022491"/>
    </source>
</evidence>
<dbReference type="PROSITE" id="PS50937">
    <property type="entry name" value="HTH_MERR_2"/>
    <property type="match status" value="1"/>
</dbReference>
<accession>A0ABR9JP40</accession>
<gene>
    <name evidence="6" type="ORF">H4W34_002006</name>
</gene>
<dbReference type="SMART" id="SM00422">
    <property type="entry name" value="HTH_MERR"/>
    <property type="match status" value="1"/>
</dbReference>
<keyword evidence="3 6" id="KW-0238">DNA-binding</keyword>
<evidence type="ECO:0000313" key="6">
    <source>
        <dbReference type="EMBL" id="MBE1532173.1"/>
    </source>
</evidence>
<dbReference type="Proteomes" id="UP000627838">
    <property type="component" value="Unassembled WGS sequence"/>
</dbReference>
<comment type="caution">
    <text evidence="6">The sequence shown here is derived from an EMBL/GenBank/DDBJ whole genome shotgun (WGS) entry which is preliminary data.</text>
</comment>
<keyword evidence="1" id="KW-0678">Repressor</keyword>
<organism evidence="6 7">
    <name type="scientific">Actinomadura algeriensis</name>
    <dbReference type="NCBI Taxonomy" id="1679523"/>
    <lineage>
        <taxon>Bacteria</taxon>
        <taxon>Bacillati</taxon>
        <taxon>Actinomycetota</taxon>
        <taxon>Actinomycetes</taxon>
        <taxon>Streptosporangiales</taxon>
        <taxon>Thermomonosporaceae</taxon>
        <taxon>Actinomadura</taxon>
    </lineage>
</organism>
<dbReference type="InterPro" id="IPR047057">
    <property type="entry name" value="MerR_fam"/>
</dbReference>
<evidence type="ECO:0000256" key="2">
    <source>
        <dbReference type="ARBA" id="ARBA00023015"/>
    </source>
</evidence>
<keyword evidence="7" id="KW-1185">Reference proteome</keyword>
<dbReference type="PANTHER" id="PTHR30204">
    <property type="entry name" value="REDOX-CYCLING DRUG-SENSING TRANSCRIPTIONAL ACTIVATOR SOXR"/>
    <property type="match status" value="1"/>
</dbReference>
<keyword evidence="2" id="KW-0805">Transcription regulation</keyword>
<name>A0ABR9JP40_9ACTN</name>
<dbReference type="EMBL" id="JADBDZ010000001">
    <property type="protein sequence ID" value="MBE1532173.1"/>
    <property type="molecule type" value="Genomic_DNA"/>
</dbReference>
<dbReference type="PROSITE" id="PS00552">
    <property type="entry name" value="HTH_MERR_1"/>
    <property type="match status" value="1"/>
</dbReference>
<evidence type="ECO:0000313" key="7">
    <source>
        <dbReference type="Proteomes" id="UP000627838"/>
    </source>
</evidence>
<feature type="domain" description="HTH merR-type" evidence="5">
    <location>
        <begin position="1"/>
        <end position="68"/>
    </location>
</feature>
<evidence type="ECO:0000259" key="5">
    <source>
        <dbReference type="PROSITE" id="PS50937"/>
    </source>
</evidence>
<dbReference type="InterPro" id="IPR009061">
    <property type="entry name" value="DNA-bd_dom_put_sf"/>
</dbReference>
<dbReference type="SUPFAM" id="SSF46955">
    <property type="entry name" value="Putative DNA-binding domain"/>
    <property type="match status" value="1"/>
</dbReference>
<evidence type="ECO:0000256" key="3">
    <source>
        <dbReference type="ARBA" id="ARBA00023125"/>
    </source>
</evidence>
<dbReference type="GO" id="GO:0003677">
    <property type="term" value="F:DNA binding"/>
    <property type="evidence" value="ECO:0007669"/>
    <property type="project" value="UniProtKB-KW"/>
</dbReference>
<dbReference type="PRINTS" id="PR00040">
    <property type="entry name" value="HTHMERR"/>
</dbReference>
<dbReference type="InterPro" id="IPR000551">
    <property type="entry name" value="MerR-type_HTH_dom"/>
</dbReference>